<dbReference type="PANTHER" id="PTHR13696">
    <property type="entry name" value="P-LOOP CONTAINING NUCLEOSIDE TRIPHOSPHATE HYDROLASE"/>
    <property type="match status" value="1"/>
</dbReference>
<comment type="similarity">
    <text evidence="1">Belongs to the ParA family.</text>
</comment>
<reference evidence="3 4" key="1">
    <citation type="submission" date="2013-01" db="EMBL/GenBank/DDBJ databases">
        <authorList>
            <person name="Bench S."/>
        </authorList>
    </citation>
    <scope>NUCLEOTIDE SEQUENCE [LARGE SCALE GENOMIC DNA]</scope>
    <source>
        <strain evidence="3 4">WH 0402</strain>
    </source>
</reference>
<feature type="domain" description="AAA" evidence="2">
    <location>
        <begin position="6"/>
        <end position="184"/>
    </location>
</feature>
<dbReference type="FunFam" id="3.40.50.300:FF:000285">
    <property type="entry name" value="Sporulation initiation inhibitor Soj"/>
    <property type="match status" value="1"/>
</dbReference>
<dbReference type="Gene3D" id="3.40.50.300">
    <property type="entry name" value="P-loop containing nucleotide triphosphate hydrolases"/>
    <property type="match status" value="1"/>
</dbReference>
<dbReference type="AlphaFoldDB" id="T2JYF6"/>
<dbReference type="CDD" id="cd02042">
    <property type="entry name" value="ParAB_family"/>
    <property type="match status" value="1"/>
</dbReference>
<sequence length="220" mass="24869">MHKPIVIALFNQAGGVGKTTLTQNLGYHLSQKKYRVLLVDLDPQASLTSFMGLEPSDLPTTIYHSLVREEPLRDTEVSPPIYNQYPNLDLVPANLLLANAEQQLIFTPLREYRLKNVLEPLFNKYDYILLDCPPSLGMLSLIALVASRYVLVPIQTQFKATVGTDSLLSTVHKTKKQINPELEILGFIPTQFSKINKTEQRVLELLHEQLSVLLPYFLPS</sequence>
<gene>
    <name evidence="3" type="ORF">CWATWH0402_6192</name>
</gene>
<dbReference type="SUPFAM" id="SSF52540">
    <property type="entry name" value="P-loop containing nucleoside triphosphate hydrolases"/>
    <property type="match status" value="1"/>
</dbReference>
<accession>T2JYF6</accession>
<dbReference type="PANTHER" id="PTHR13696:SF99">
    <property type="entry name" value="COBYRINIC ACID AC-DIAMIDE SYNTHASE"/>
    <property type="match status" value="1"/>
</dbReference>
<dbReference type="InterPro" id="IPR025669">
    <property type="entry name" value="AAA_dom"/>
</dbReference>
<name>T2JYF6_CROWT</name>
<dbReference type="EMBL" id="CAQN01001151">
    <property type="protein sequence ID" value="CCQ70255.1"/>
    <property type="molecule type" value="Genomic_DNA"/>
</dbReference>
<dbReference type="InterPro" id="IPR027417">
    <property type="entry name" value="P-loop_NTPase"/>
</dbReference>
<protein>
    <submittedName>
        <fullName evidence="3">Chromosome (Plasmid) partitioning protein ParA / Sporulation initiation inhibitor protein Soj</fullName>
    </submittedName>
</protein>
<evidence type="ECO:0000313" key="4">
    <source>
        <dbReference type="Proteomes" id="UP000018130"/>
    </source>
</evidence>
<evidence type="ECO:0000259" key="2">
    <source>
        <dbReference type="Pfam" id="PF13614"/>
    </source>
</evidence>
<reference evidence="3 4" key="2">
    <citation type="submission" date="2013-09" db="EMBL/GenBank/DDBJ databases">
        <title>Whole genome comparison of six Crocosphaera watsonii strains with differing phenotypes.</title>
        <authorList>
            <person name="Bench S.R."/>
            <person name="Heller P."/>
            <person name="Frank I."/>
            <person name="Arciniega M."/>
            <person name="Shilova I.N."/>
            <person name="Zehr J.P."/>
        </authorList>
    </citation>
    <scope>NUCLEOTIDE SEQUENCE [LARGE SCALE GENOMIC DNA]</scope>
    <source>
        <strain evidence="3 4">WH 0402</strain>
    </source>
</reference>
<evidence type="ECO:0000313" key="3">
    <source>
        <dbReference type="EMBL" id="CCQ70255.1"/>
    </source>
</evidence>
<organism evidence="3 4">
    <name type="scientific">Crocosphaera watsonii WH 0402</name>
    <dbReference type="NCBI Taxonomy" id="1284629"/>
    <lineage>
        <taxon>Bacteria</taxon>
        <taxon>Bacillati</taxon>
        <taxon>Cyanobacteriota</taxon>
        <taxon>Cyanophyceae</taxon>
        <taxon>Oscillatoriophycideae</taxon>
        <taxon>Chroococcales</taxon>
        <taxon>Aphanothecaceae</taxon>
        <taxon>Crocosphaera</taxon>
    </lineage>
</organism>
<dbReference type="InterPro" id="IPR050678">
    <property type="entry name" value="DNA_Partitioning_ATPase"/>
</dbReference>
<proteinExistence type="inferred from homology"/>
<evidence type="ECO:0000256" key="1">
    <source>
        <dbReference type="ARBA" id="ARBA00006976"/>
    </source>
</evidence>
<dbReference type="Proteomes" id="UP000018130">
    <property type="component" value="Unassembled WGS sequence"/>
</dbReference>
<dbReference type="Pfam" id="PF13614">
    <property type="entry name" value="AAA_31"/>
    <property type="match status" value="1"/>
</dbReference>
<comment type="caution">
    <text evidence="3">The sequence shown here is derived from an EMBL/GenBank/DDBJ whole genome shotgun (WGS) entry which is preliminary data.</text>
</comment>
<dbReference type="RefSeq" id="WP_156177912.1">
    <property type="nucleotide sequence ID" value="NZ_CAQN01001151.1"/>
</dbReference>